<feature type="transmembrane region" description="Helical" evidence="1">
    <location>
        <begin position="75"/>
        <end position="93"/>
    </location>
</feature>
<keyword evidence="1" id="KW-0812">Transmembrane</keyword>
<organism evidence="2 3">
    <name type="scientific">Diversispora epigaea</name>
    <dbReference type="NCBI Taxonomy" id="1348612"/>
    <lineage>
        <taxon>Eukaryota</taxon>
        <taxon>Fungi</taxon>
        <taxon>Fungi incertae sedis</taxon>
        <taxon>Mucoromycota</taxon>
        <taxon>Glomeromycotina</taxon>
        <taxon>Glomeromycetes</taxon>
        <taxon>Diversisporales</taxon>
        <taxon>Diversisporaceae</taxon>
        <taxon>Diversispora</taxon>
    </lineage>
</organism>
<protein>
    <submittedName>
        <fullName evidence="2">Uncharacterized protein</fullName>
    </submittedName>
</protein>
<reference evidence="2 3" key="1">
    <citation type="submission" date="2018-08" db="EMBL/GenBank/DDBJ databases">
        <title>Genome and evolution of the arbuscular mycorrhizal fungus Diversispora epigaea (formerly Glomus versiforme) and its bacterial endosymbionts.</title>
        <authorList>
            <person name="Sun X."/>
            <person name="Fei Z."/>
            <person name="Harrison M."/>
        </authorList>
    </citation>
    <scope>NUCLEOTIDE SEQUENCE [LARGE SCALE GENOMIC DNA]</scope>
    <source>
        <strain evidence="2 3">IT104</strain>
    </source>
</reference>
<evidence type="ECO:0000313" key="3">
    <source>
        <dbReference type="Proteomes" id="UP000266861"/>
    </source>
</evidence>
<feature type="transmembrane region" description="Helical" evidence="1">
    <location>
        <begin position="168"/>
        <end position="188"/>
    </location>
</feature>
<evidence type="ECO:0000313" key="2">
    <source>
        <dbReference type="EMBL" id="RHZ83432.1"/>
    </source>
</evidence>
<gene>
    <name evidence="2" type="ORF">Glove_94g26</name>
</gene>
<sequence>MRKYKICNLLPYRILKSEPFYLNLIIFFFEIFSLITGFILWYKEIKAGNTAKERCYGELAKELYTREQIIKQFEINVRSYITKGFVFIIWYFSLKFGNFFFIGIYPKYNIISLILSILYAYFEKNSGPYMKCSLKSGDLCYGIAHTNDFLSKGCEYHNKNVIISWIEVGLYAFSILYYPLKYILIYLLKFVKNKWKSFKKLNWERSLGRYHVIIRDEEKASHKI</sequence>
<evidence type="ECO:0000256" key="1">
    <source>
        <dbReference type="SAM" id="Phobius"/>
    </source>
</evidence>
<accession>A0A397J8R0</accession>
<keyword evidence="3" id="KW-1185">Reference proteome</keyword>
<feature type="transmembrane region" description="Helical" evidence="1">
    <location>
        <begin position="99"/>
        <end position="122"/>
    </location>
</feature>
<name>A0A397J8R0_9GLOM</name>
<proteinExistence type="predicted"/>
<dbReference type="EMBL" id="PQFF01000089">
    <property type="protein sequence ID" value="RHZ83432.1"/>
    <property type="molecule type" value="Genomic_DNA"/>
</dbReference>
<feature type="transmembrane region" description="Helical" evidence="1">
    <location>
        <begin position="20"/>
        <end position="42"/>
    </location>
</feature>
<keyword evidence="1" id="KW-0472">Membrane</keyword>
<keyword evidence="1" id="KW-1133">Transmembrane helix</keyword>
<comment type="caution">
    <text evidence="2">The sequence shown here is derived from an EMBL/GenBank/DDBJ whole genome shotgun (WGS) entry which is preliminary data.</text>
</comment>
<dbReference type="AlphaFoldDB" id="A0A397J8R0"/>
<dbReference type="Proteomes" id="UP000266861">
    <property type="component" value="Unassembled WGS sequence"/>
</dbReference>